<proteinExistence type="predicted"/>
<dbReference type="AlphaFoldDB" id="A0ABD8B052"/>
<evidence type="ECO:0000313" key="1">
    <source>
        <dbReference type="EMBL" id="WWP23210.1"/>
    </source>
</evidence>
<reference evidence="1 2" key="1">
    <citation type="submission" date="2024-02" db="EMBL/GenBank/DDBJ databases">
        <title>Complete sequences of two Paenibacillus sp. strains and one Lysinibacillus strain isolated from the environment on STAA medium highlight biotechnological potential.</title>
        <authorList>
            <person name="Attere S.A."/>
            <person name="Piche L.C."/>
            <person name="Intertaglia L."/>
            <person name="Lami R."/>
            <person name="Charette S.J."/>
            <person name="Vincent A.T."/>
        </authorList>
    </citation>
    <scope>NUCLEOTIDE SEQUENCE [LARGE SCALE GENOMIC DNA]</scope>
    <source>
        <strain evidence="1 2">Y5S-7</strain>
    </source>
</reference>
<sequence>MKGDEVLHGRKLNSFDRVSNASAHVHNLYTAIQPFGYEIVIVHFYIRDFTEWKTRL</sequence>
<organism evidence="1 2">
    <name type="scientific">Paenibacillus amylolyticus</name>
    <dbReference type="NCBI Taxonomy" id="1451"/>
    <lineage>
        <taxon>Bacteria</taxon>
        <taxon>Bacillati</taxon>
        <taxon>Bacillota</taxon>
        <taxon>Bacilli</taxon>
        <taxon>Bacillales</taxon>
        <taxon>Paenibacillaceae</taxon>
        <taxon>Paenibacillus</taxon>
    </lineage>
</organism>
<dbReference type="Proteomes" id="UP001364764">
    <property type="component" value="Chromosome"/>
</dbReference>
<dbReference type="RefSeq" id="WP_338708714.1">
    <property type="nucleotide sequence ID" value="NZ_CP145892.1"/>
</dbReference>
<evidence type="ECO:0000313" key="2">
    <source>
        <dbReference type="Proteomes" id="UP001364764"/>
    </source>
</evidence>
<name>A0ABD8B052_PAEAM</name>
<protein>
    <submittedName>
        <fullName evidence="1">Uncharacterized protein</fullName>
    </submittedName>
</protein>
<accession>A0ABD8B052</accession>
<dbReference type="GeneID" id="93476575"/>
<dbReference type="EMBL" id="CP145892">
    <property type="protein sequence ID" value="WWP23210.1"/>
    <property type="molecule type" value="Genomic_DNA"/>
</dbReference>
<gene>
    <name evidence="1" type="ORF">V6668_13880</name>
</gene>